<evidence type="ECO:0000313" key="2">
    <source>
        <dbReference type="Proteomes" id="UP000325735"/>
    </source>
</evidence>
<gene>
    <name evidence="1" type="primary">59</name>
    <name evidence="1" type="ORF">PBI_TRIPLEJ_59</name>
</gene>
<dbReference type="Proteomes" id="UP000325735">
    <property type="component" value="Segment"/>
</dbReference>
<evidence type="ECO:0000313" key="1">
    <source>
        <dbReference type="EMBL" id="QFG09603.1"/>
    </source>
</evidence>
<sequence>MNLTSRNRPVSPERLAQARALFEDGASQREVQRTTGIGRGQLRKYFPGQRWTYRQAGEFRQLTKDIPLNLKGSLA</sequence>
<organism evidence="1 2">
    <name type="scientific">Arthrobacter phage TripleJ</name>
    <dbReference type="NCBI Taxonomy" id="2599838"/>
    <lineage>
        <taxon>Viruses</taxon>
        <taxon>Duplodnaviria</taxon>
        <taxon>Heunggongvirae</taxon>
        <taxon>Uroviricota</taxon>
        <taxon>Caudoviricetes</taxon>
        <taxon>Triplejayvirus</taxon>
        <taxon>Triplejayvirus tripleJ</taxon>
    </lineage>
</organism>
<reference evidence="1 2" key="1">
    <citation type="submission" date="2019-07" db="EMBL/GenBank/DDBJ databases">
        <authorList>
            <person name="Stoner T.H."/>
            <person name="Garlena R.A."/>
            <person name="Russell D.A."/>
            <person name="Pope W.H."/>
            <person name="Jacobs-Sera D."/>
            <person name="Hatfull G.F."/>
        </authorList>
    </citation>
    <scope>NUCLEOTIDE SEQUENCE [LARGE SCALE GENOMIC DNA]</scope>
</reference>
<name>A0A5J6TFG3_9CAUD</name>
<dbReference type="InterPro" id="IPR009057">
    <property type="entry name" value="Homeodomain-like_sf"/>
</dbReference>
<dbReference type="RefSeq" id="YP_009884462.1">
    <property type="nucleotide sequence ID" value="NC_049470.1"/>
</dbReference>
<dbReference type="KEGG" id="vg:55813822"/>
<dbReference type="SUPFAM" id="SSF46689">
    <property type="entry name" value="Homeodomain-like"/>
    <property type="match status" value="1"/>
</dbReference>
<protein>
    <submittedName>
        <fullName evidence="1">Helix-turn-helix DNA binding domain protein</fullName>
    </submittedName>
</protein>
<dbReference type="EMBL" id="MN234178">
    <property type="protein sequence ID" value="QFG09603.1"/>
    <property type="molecule type" value="Genomic_DNA"/>
</dbReference>
<proteinExistence type="predicted"/>
<dbReference type="Gene3D" id="1.10.10.60">
    <property type="entry name" value="Homeodomain-like"/>
    <property type="match status" value="1"/>
</dbReference>
<keyword evidence="2" id="KW-1185">Reference proteome</keyword>
<dbReference type="GeneID" id="55813822"/>
<accession>A0A5J6TFG3</accession>